<sequence>MPQTTDYPRHYVVAVLRREHLDAARQELQQAGFADVIVHSGADDPLKDQLTANLTSFGDESVILQEHQKAWEEGAVTVGIYAADSDHKQKIREILRAHDGLQMMYFGGLVVEEL</sequence>
<proteinExistence type="predicted"/>
<dbReference type="OrthoDB" id="9835817at2"/>
<organism evidence="1 2">
    <name type="scientific">Deinococcus cellulosilyticus (strain DSM 18568 / NBRC 106333 / KACC 11606 / 5516J-15)</name>
    <dbReference type="NCBI Taxonomy" id="1223518"/>
    <lineage>
        <taxon>Bacteria</taxon>
        <taxon>Thermotogati</taxon>
        <taxon>Deinococcota</taxon>
        <taxon>Deinococci</taxon>
        <taxon>Deinococcales</taxon>
        <taxon>Deinococcaceae</taxon>
        <taxon>Deinococcus</taxon>
    </lineage>
</organism>
<keyword evidence="2" id="KW-1185">Reference proteome</keyword>
<protein>
    <submittedName>
        <fullName evidence="1">Uncharacterized protein</fullName>
    </submittedName>
</protein>
<dbReference type="Proteomes" id="UP000321306">
    <property type="component" value="Unassembled WGS sequence"/>
</dbReference>
<dbReference type="EMBL" id="BJXB01000002">
    <property type="protein sequence ID" value="GEM45066.1"/>
    <property type="molecule type" value="Genomic_DNA"/>
</dbReference>
<name>A0A511MY54_DEIC1</name>
<reference evidence="1 2" key="1">
    <citation type="submission" date="2019-07" db="EMBL/GenBank/DDBJ databases">
        <title>Whole genome shotgun sequence of Deinococcus cellulosilyticus NBRC 106333.</title>
        <authorList>
            <person name="Hosoyama A."/>
            <person name="Uohara A."/>
            <person name="Ohji S."/>
            <person name="Ichikawa N."/>
        </authorList>
    </citation>
    <scope>NUCLEOTIDE SEQUENCE [LARGE SCALE GENOMIC DNA]</scope>
    <source>
        <strain evidence="1 2">NBRC 106333</strain>
    </source>
</reference>
<evidence type="ECO:0000313" key="1">
    <source>
        <dbReference type="EMBL" id="GEM45066.1"/>
    </source>
</evidence>
<accession>A0A511MY54</accession>
<dbReference type="AlphaFoldDB" id="A0A511MY54"/>
<evidence type="ECO:0000313" key="2">
    <source>
        <dbReference type="Proteomes" id="UP000321306"/>
    </source>
</evidence>
<comment type="caution">
    <text evidence="1">The sequence shown here is derived from an EMBL/GenBank/DDBJ whole genome shotgun (WGS) entry which is preliminary data.</text>
</comment>
<dbReference type="RefSeq" id="WP_146882351.1">
    <property type="nucleotide sequence ID" value="NZ_BJXB01000002.1"/>
</dbReference>
<gene>
    <name evidence="1" type="ORF">DC3_07010</name>
</gene>